<name>A0A1I2QDU4_9FLAO</name>
<sequence>MTTKTQKRTLLKEDLTIWKQMTKDLVKLRPSLQKMKNAYLDLELGEFSNEIFHDATSNRTAVIRKKYITGIEKELSATGIKSSVVIQPVLNNAENQFNEFLKSIEAVKNFEFPRGYDKHLPKLKLKHITYYDYDAFEIAQEDQEEILEEHCRLYLEGDQEHETHRKVKNFLEVFEDLTDHFDKIGYQYASALSDRNKGLSTIASSFFDFQGEKITIKPNSIRWAVSGQKQQIEERKKRGF</sequence>
<dbReference type="AlphaFoldDB" id="A0A1I2QDU4"/>
<keyword evidence="2" id="KW-1185">Reference proteome</keyword>
<organism evidence="1 2">
    <name type="scientific">Salegentibacter agarivorans</name>
    <dbReference type="NCBI Taxonomy" id="345907"/>
    <lineage>
        <taxon>Bacteria</taxon>
        <taxon>Pseudomonadati</taxon>
        <taxon>Bacteroidota</taxon>
        <taxon>Flavobacteriia</taxon>
        <taxon>Flavobacteriales</taxon>
        <taxon>Flavobacteriaceae</taxon>
        <taxon>Salegentibacter</taxon>
    </lineage>
</organism>
<gene>
    <name evidence="1" type="ORF">SAMN04488033_1454</name>
</gene>
<proteinExistence type="predicted"/>
<protein>
    <submittedName>
        <fullName evidence="1">Uncharacterized protein</fullName>
    </submittedName>
</protein>
<dbReference type="Proteomes" id="UP000199116">
    <property type="component" value="Unassembled WGS sequence"/>
</dbReference>
<accession>A0A1I2QDU4</accession>
<reference evidence="2" key="1">
    <citation type="submission" date="2016-10" db="EMBL/GenBank/DDBJ databases">
        <authorList>
            <person name="Varghese N."/>
            <person name="Submissions S."/>
        </authorList>
    </citation>
    <scope>NUCLEOTIDE SEQUENCE [LARGE SCALE GENOMIC DNA]</scope>
    <source>
        <strain evidence="2">DSM 23515</strain>
    </source>
</reference>
<evidence type="ECO:0000313" key="1">
    <source>
        <dbReference type="EMBL" id="SFG23936.1"/>
    </source>
</evidence>
<dbReference type="RefSeq" id="WP_093306629.1">
    <property type="nucleotide sequence ID" value="NZ_FOOH01000045.1"/>
</dbReference>
<evidence type="ECO:0000313" key="2">
    <source>
        <dbReference type="Proteomes" id="UP000199116"/>
    </source>
</evidence>
<dbReference type="EMBL" id="FOOH01000045">
    <property type="protein sequence ID" value="SFG23936.1"/>
    <property type="molecule type" value="Genomic_DNA"/>
</dbReference>